<keyword evidence="1" id="KW-0472">Membrane</keyword>
<dbReference type="InterPro" id="IPR012902">
    <property type="entry name" value="N_methyl_site"/>
</dbReference>
<dbReference type="RefSeq" id="WP_175498438.1">
    <property type="nucleotide sequence ID" value="NZ_FNQN01000014.1"/>
</dbReference>
<accession>A0A1H4E9A6</accession>
<feature type="transmembrane region" description="Helical" evidence="1">
    <location>
        <begin position="12"/>
        <end position="36"/>
    </location>
</feature>
<dbReference type="EMBL" id="FNQN01000014">
    <property type="protein sequence ID" value="SEA81623.1"/>
    <property type="molecule type" value="Genomic_DNA"/>
</dbReference>
<gene>
    <name evidence="2" type="ORF">SAMN05660420_03279</name>
</gene>
<organism evidence="2 3">
    <name type="scientific">Desulfuromusa kysingii</name>
    <dbReference type="NCBI Taxonomy" id="37625"/>
    <lineage>
        <taxon>Bacteria</taxon>
        <taxon>Pseudomonadati</taxon>
        <taxon>Thermodesulfobacteriota</taxon>
        <taxon>Desulfuromonadia</taxon>
        <taxon>Desulfuromonadales</taxon>
        <taxon>Geopsychrobacteraceae</taxon>
        <taxon>Desulfuromusa</taxon>
    </lineage>
</organism>
<keyword evidence="1" id="KW-1133">Transmembrane helix</keyword>
<keyword evidence="3" id="KW-1185">Reference proteome</keyword>
<reference evidence="2 3" key="1">
    <citation type="submission" date="2016-10" db="EMBL/GenBank/DDBJ databases">
        <authorList>
            <person name="de Groot N.N."/>
        </authorList>
    </citation>
    <scope>NUCLEOTIDE SEQUENCE [LARGE SCALE GENOMIC DNA]</scope>
    <source>
        <strain evidence="2 3">DSM 7343</strain>
    </source>
</reference>
<dbReference type="NCBIfam" id="TIGR02532">
    <property type="entry name" value="IV_pilin_GFxxxE"/>
    <property type="match status" value="1"/>
</dbReference>
<dbReference type="AlphaFoldDB" id="A0A1H4E9A6"/>
<evidence type="ECO:0000313" key="3">
    <source>
        <dbReference type="Proteomes" id="UP000199409"/>
    </source>
</evidence>
<dbReference type="NCBIfam" id="TIGR02523">
    <property type="entry name" value="type_IV_pilV"/>
    <property type="match status" value="1"/>
</dbReference>
<sequence length="143" mass="15158">MVKKIQRRLGADGFSLVEALVALLVLSIGLLGVAGLQTNSLRSGNNALLHSKAVQSCEDIMDRMRANRAAAVDGDYDVALTIVPAAPTYTGMVETDLDEWKTALQTNLPQGDGSIATVDNIVTVTVQWQDSFGADSVVVGTRL</sequence>
<dbReference type="STRING" id="37625.SAMN05660420_03279"/>
<name>A0A1H4E9A6_9BACT</name>
<dbReference type="Proteomes" id="UP000199409">
    <property type="component" value="Unassembled WGS sequence"/>
</dbReference>
<evidence type="ECO:0000256" key="1">
    <source>
        <dbReference type="SAM" id="Phobius"/>
    </source>
</evidence>
<evidence type="ECO:0000313" key="2">
    <source>
        <dbReference type="EMBL" id="SEA81623.1"/>
    </source>
</evidence>
<proteinExistence type="predicted"/>
<dbReference type="Pfam" id="PF07963">
    <property type="entry name" value="N_methyl"/>
    <property type="match status" value="1"/>
</dbReference>
<protein>
    <submittedName>
        <fullName evidence="2">Type IV pilus assembly protein PilV</fullName>
    </submittedName>
</protein>
<keyword evidence="1" id="KW-0812">Transmembrane</keyword>
<dbReference type="InterPro" id="IPR013362">
    <property type="entry name" value="Pilus_4_PilV"/>
</dbReference>